<dbReference type="InterPro" id="IPR029063">
    <property type="entry name" value="SAM-dependent_MTases_sf"/>
</dbReference>
<gene>
    <name evidence="3" type="ORF">OH818_17840</name>
</gene>
<evidence type="ECO:0000313" key="3">
    <source>
        <dbReference type="EMBL" id="WAP67392.1"/>
    </source>
</evidence>
<organism evidence="3 4">
    <name type="scientific">Jiella pelagia</name>
    <dbReference type="NCBI Taxonomy" id="2986949"/>
    <lineage>
        <taxon>Bacteria</taxon>
        <taxon>Pseudomonadati</taxon>
        <taxon>Pseudomonadota</taxon>
        <taxon>Alphaproteobacteria</taxon>
        <taxon>Hyphomicrobiales</taxon>
        <taxon>Aurantimonadaceae</taxon>
        <taxon>Jiella</taxon>
    </lineage>
</organism>
<keyword evidence="4" id="KW-1185">Reference proteome</keyword>
<proteinExistence type="predicted"/>
<dbReference type="SUPFAM" id="SSF53335">
    <property type="entry name" value="S-adenosyl-L-methionine-dependent methyltransferases"/>
    <property type="match status" value="1"/>
</dbReference>
<accession>A0ABY7BVJ6</accession>
<protein>
    <submittedName>
        <fullName evidence="3">Methyltransferase domain-containing protein</fullName>
    </submittedName>
</protein>
<keyword evidence="3" id="KW-0808">Transferase</keyword>
<name>A0ABY7BVJ6_9HYPH</name>
<feature type="domain" description="Methyltransferase" evidence="2">
    <location>
        <begin position="41"/>
        <end position="134"/>
    </location>
</feature>
<dbReference type="RefSeq" id="WP_268879849.1">
    <property type="nucleotide sequence ID" value="NZ_CP114029.1"/>
</dbReference>
<evidence type="ECO:0000259" key="2">
    <source>
        <dbReference type="Pfam" id="PF13649"/>
    </source>
</evidence>
<dbReference type="Proteomes" id="UP001164020">
    <property type="component" value="Chromosome"/>
</dbReference>
<evidence type="ECO:0000256" key="1">
    <source>
        <dbReference type="SAM" id="MobiDB-lite"/>
    </source>
</evidence>
<feature type="compositionally biased region" description="Polar residues" evidence="1">
    <location>
        <begin position="289"/>
        <end position="299"/>
    </location>
</feature>
<dbReference type="Gene3D" id="3.40.50.150">
    <property type="entry name" value="Vaccinia Virus protein VP39"/>
    <property type="match status" value="1"/>
</dbReference>
<evidence type="ECO:0000313" key="4">
    <source>
        <dbReference type="Proteomes" id="UP001164020"/>
    </source>
</evidence>
<dbReference type="GO" id="GO:0008168">
    <property type="term" value="F:methyltransferase activity"/>
    <property type="evidence" value="ECO:0007669"/>
    <property type="project" value="UniProtKB-KW"/>
</dbReference>
<sequence length="299" mass="31050">MSGFQSSWLALREPVDLRARDGGLMRKAAEWLAVSGAAPLVADLGCGTGATLGAMEPALRDAGCNPRWRLIDNDPALLALAAERAARLGVDAETRCLDLSDAGMIPTGGAALVTASALFDLAAEDFVATLAEALAGAKAALYATLNYDGSTSFSPSHPLDGIVVAGFNRHQLRPKGLGRGASLGPAAARRLATAMKALGYDVELADSPWEVEPEDQKLAAEHIAGMADAVGELGVLDPAEARRLANISARTRRQGAGDGGPPRSPGDSRVGPSLTRSLIRSPRIRSGWRRSSPSVLTRA</sequence>
<dbReference type="EMBL" id="CP114029">
    <property type="protein sequence ID" value="WAP67392.1"/>
    <property type="molecule type" value="Genomic_DNA"/>
</dbReference>
<feature type="region of interest" description="Disordered" evidence="1">
    <location>
        <begin position="248"/>
        <end position="299"/>
    </location>
</feature>
<reference evidence="3" key="1">
    <citation type="submission" date="2022-12" db="EMBL/GenBank/DDBJ databases">
        <title>Jiella pelagia sp. nov., isolated from phosphonate enriched culture of Northwest Pacific surface seawater.</title>
        <authorList>
            <person name="Shin D.Y."/>
            <person name="Hwang C.Y."/>
        </authorList>
    </citation>
    <scope>NUCLEOTIDE SEQUENCE</scope>
    <source>
        <strain evidence="3">HL-NP1</strain>
    </source>
</reference>
<keyword evidence="3" id="KW-0489">Methyltransferase</keyword>
<dbReference type="GO" id="GO:0032259">
    <property type="term" value="P:methylation"/>
    <property type="evidence" value="ECO:0007669"/>
    <property type="project" value="UniProtKB-KW"/>
</dbReference>
<dbReference type="Pfam" id="PF13649">
    <property type="entry name" value="Methyltransf_25"/>
    <property type="match status" value="1"/>
</dbReference>
<dbReference type="InterPro" id="IPR041698">
    <property type="entry name" value="Methyltransf_25"/>
</dbReference>